<dbReference type="SUPFAM" id="SSF53448">
    <property type="entry name" value="Nucleotide-diphospho-sugar transferases"/>
    <property type="match status" value="1"/>
</dbReference>
<dbReference type="AlphaFoldDB" id="A0A4R6SM88"/>
<evidence type="ECO:0000313" key="8">
    <source>
        <dbReference type="Proteomes" id="UP000295444"/>
    </source>
</evidence>
<keyword evidence="8" id="KW-1185">Reference proteome</keyword>
<comment type="pathway">
    <text evidence="1">Cell wall biogenesis; cell wall polysaccharide biosynthesis.</text>
</comment>
<evidence type="ECO:0000256" key="2">
    <source>
        <dbReference type="ARBA" id="ARBA00006739"/>
    </source>
</evidence>
<comment type="similarity">
    <text evidence="2">Belongs to the glycosyltransferase 2 family.</text>
</comment>
<keyword evidence="4" id="KW-0808">Transferase</keyword>
<dbReference type="PANTHER" id="PTHR43179">
    <property type="entry name" value="RHAMNOSYLTRANSFERASE WBBL"/>
    <property type="match status" value="1"/>
</dbReference>
<dbReference type="Gene3D" id="3.90.550.10">
    <property type="entry name" value="Spore Coat Polysaccharide Biosynthesis Protein SpsA, Chain A"/>
    <property type="match status" value="1"/>
</dbReference>
<feature type="compositionally biased region" description="Basic and acidic residues" evidence="5">
    <location>
        <begin position="1"/>
        <end position="11"/>
    </location>
</feature>
<dbReference type="RefSeq" id="WP_133847906.1">
    <property type="nucleotide sequence ID" value="NZ_SNXZ01000001.1"/>
</dbReference>
<keyword evidence="3" id="KW-0328">Glycosyltransferase</keyword>
<evidence type="ECO:0000256" key="3">
    <source>
        <dbReference type="ARBA" id="ARBA00022676"/>
    </source>
</evidence>
<evidence type="ECO:0000313" key="7">
    <source>
        <dbReference type="EMBL" id="TDQ05097.1"/>
    </source>
</evidence>
<sequence>MTDVAEQDRAHPSAGVTTRAADDATPTSVRVAIVAYANPLDELWRCVRALLRSIDNAFETPGVELNAVTIDLGDCSPRRLLTNEDAAALSAACPSRVRFEYRWFGRNLGHSAGTNALCDNAPEDALLLLNPDTYASPTLFLRMLRALRDGDVVAVDARQIPAEHPKHYDEVTGTTSWASGACMLVRTPHFRGVGGFDADHFPSYVNDVDLSWRLRLAGGRIVHEPTAVVFHDKRLTVEGGVRPTSSEEYAGLLGRLVLLSKYGKDDDIADLLDYLEEHGTTTQASAAEEFRRRRASGALPETVAGADHVAEFTEGEYGRRRF</sequence>
<evidence type="ECO:0000256" key="4">
    <source>
        <dbReference type="ARBA" id="ARBA00022679"/>
    </source>
</evidence>
<proteinExistence type="inferred from homology"/>
<dbReference type="EMBL" id="SNXZ01000001">
    <property type="protein sequence ID" value="TDQ05097.1"/>
    <property type="molecule type" value="Genomic_DNA"/>
</dbReference>
<accession>A0A4R6SM88</accession>
<dbReference type="Pfam" id="PF00535">
    <property type="entry name" value="Glycos_transf_2"/>
    <property type="match status" value="1"/>
</dbReference>
<evidence type="ECO:0000256" key="1">
    <source>
        <dbReference type="ARBA" id="ARBA00004776"/>
    </source>
</evidence>
<dbReference type="InterPro" id="IPR001173">
    <property type="entry name" value="Glyco_trans_2-like"/>
</dbReference>
<dbReference type="Proteomes" id="UP000295444">
    <property type="component" value="Unassembled WGS sequence"/>
</dbReference>
<evidence type="ECO:0000259" key="6">
    <source>
        <dbReference type="Pfam" id="PF00535"/>
    </source>
</evidence>
<dbReference type="GO" id="GO:0016757">
    <property type="term" value="F:glycosyltransferase activity"/>
    <property type="evidence" value="ECO:0007669"/>
    <property type="project" value="UniProtKB-KW"/>
</dbReference>
<feature type="domain" description="Glycosyltransferase 2-like" evidence="6">
    <location>
        <begin position="40"/>
        <end position="171"/>
    </location>
</feature>
<dbReference type="OrthoDB" id="4120491at2"/>
<feature type="region of interest" description="Disordered" evidence="5">
    <location>
        <begin position="1"/>
        <end position="21"/>
    </location>
</feature>
<name>A0A4R6SM88_LABRH</name>
<gene>
    <name evidence="7" type="ORF">EV186_1011062</name>
</gene>
<comment type="caution">
    <text evidence="7">The sequence shown here is derived from an EMBL/GenBank/DDBJ whole genome shotgun (WGS) entry which is preliminary data.</text>
</comment>
<dbReference type="PANTHER" id="PTHR43179:SF12">
    <property type="entry name" value="GALACTOFURANOSYLTRANSFERASE GLFT2"/>
    <property type="match status" value="1"/>
</dbReference>
<dbReference type="InterPro" id="IPR029044">
    <property type="entry name" value="Nucleotide-diphossugar_trans"/>
</dbReference>
<organism evidence="7 8">
    <name type="scientific">Labedaea rhizosphaerae</name>
    <dbReference type="NCBI Taxonomy" id="598644"/>
    <lineage>
        <taxon>Bacteria</taxon>
        <taxon>Bacillati</taxon>
        <taxon>Actinomycetota</taxon>
        <taxon>Actinomycetes</taxon>
        <taxon>Pseudonocardiales</taxon>
        <taxon>Pseudonocardiaceae</taxon>
        <taxon>Labedaea</taxon>
    </lineage>
</organism>
<evidence type="ECO:0000256" key="5">
    <source>
        <dbReference type="SAM" id="MobiDB-lite"/>
    </source>
</evidence>
<reference evidence="7 8" key="1">
    <citation type="submission" date="2019-03" db="EMBL/GenBank/DDBJ databases">
        <title>Genomic Encyclopedia of Type Strains, Phase IV (KMG-IV): sequencing the most valuable type-strain genomes for metagenomic binning, comparative biology and taxonomic classification.</title>
        <authorList>
            <person name="Goeker M."/>
        </authorList>
    </citation>
    <scope>NUCLEOTIDE SEQUENCE [LARGE SCALE GENOMIC DNA]</scope>
    <source>
        <strain evidence="7 8">DSM 45361</strain>
    </source>
</reference>
<protein>
    <recommendedName>
        <fullName evidence="6">Glycosyltransferase 2-like domain-containing protein</fullName>
    </recommendedName>
</protein>